<keyword evidence="5" id="KW-0808">Transferase</keyword>
<keyword evidence="10" id="KW-1185">Reference proteome</keyword>
<dbReference type="PROSITE" id="PS52019">
    <property type="entry name" value="PKS_MFAS_DH"/>
    <property type="match status" value="1"/>
</dbReference>
<dbReference type="SUPFAM" id="SSF47336">
    <property type="entry name" value="ACP-like"/>
    <property type="match status" value="1"/>
</dbReference>
<evidence type="ECO:0000259" key="8">
    <source>
        <dbReference type="PROSITE" id="PS52019"/>
    </source>
</evidence>
<dbReference type="GO" id="GO:0044550">
    <property type="term" value="P:secondary metabolite biosynthetic process"/>
    <property type="evidence" value="ECO:0007669"/>
    <property type="project" value="TreeGrafter"/>
</dbReference>
<dbReference type="InterPro" id="IPR020841">
    <property type="entry name" value="PKS_Beta-ketoAc_synthase_dom"/>
</dbReference>
<accession>A0A4S3J709</accession>
<dbReference type="Gene3D" id="3.40.366.10">
    <property type="entry name" value="Malonyl-Coenzyme A Acyl Carrier Protein, domain 2"/>
    <property type="match status" value="2"/>
</dbReference>
<dbReference type="STRING" id="1220188.A0A4S3J709"/>
<dbReference type="EMBL" id="SOSA01000496">
    <property type="protein sequence ID" value="THC90655.1"/>
    <property type="molecule type" value="Genomic_DNA"/>
</dbReference>
<dbReference type="InterPro" id="IPR014043">
    <property type="entry name" value="Acyl_transferase_dom"/>
</dbReference>
<comment type="pathway">
    <text evidence="2">Secondary metabolite biosynthesis.</text>
</comment>
<feature type="domain" description="PKS/mFAS DH" evidence="8">
    <location>
        <begin position="1268"/>
        <end position="1577"/>
    </location>
</feature>
<dbReference type="NCBIfam" id="TIGR04532">
    <property type="entry name" value="PT_fungal_PKS"/>
    <property type="match status" value="1"/>
</dbReference>
<dbReference type="SUPFAM" id="SSF53901">
    <property type="entry name" value="Thiolase-like"/>
    <property type="match status" value="1"/>
</dbReference>
<dbReference type="Gene3D" id="3.30.70.3290">
    <property type="match status" value="1"/>
</dbReference>
<dbReference type="Pfam" id="PF00550">
    <property type="entry name" value="PP-binding"/>
    <property type="match status" value="1"/>
</dbReference>
<feature type="region of interest" description="C-terminal hotdog fold" evidence="6">
    <location>
        <begin position="1431"/>
        <end position="1577"/>
    </location>
</feature>
<keyword evidence="4" id="KW-0597">Phosphoprotein</keyword>
<dbReference type="CDD" id="cd00833">
    <property type="entry name" value="PKS"/>
    <property type="match status" value="1"/>
</dbReference>
<dbReference type="InterPro" id="IPR036736">
    <property type="entry name" value="ACP-like_sf"/>
</dbReference>
<feature type="domain" description="Ketosynthase family 3 (KS3)" evidence="7">
    <location>
        <begin position="358"/>
        <end position="783"/>
    </location>
</feature>
<dbReference type="InterPro" id="IPR032088">
    <property type="entry name" value="SAT"/>
</dbReference>
<reference evidence="9 10" key="1">
    <citation type="submission" date="2019-03" db="EMBL/GenBank/DDBJ databases">
        <title>The genome sequence of a newly discovered highly antifungal drug resistant Aspergillus species, Aspergillus tanneri NIH 1004.</title>
        <authorList>
            <person name="Mounaud S."/>
            <person name="Singh I."/>
            <person name="Joardar V."/>
            <person name="Pakala S."/>
            <person name="Pakala S."/>
            <person name="Venepally P."/>
            <person name="Hoover J."/>
            <person name="Nierman W."/>
            <person name="Chung J."/>
            <person name="Losada L."/>
        </authorList>
    </citation>
    <scope>NUCLEOTIDE SEQUENCE [LARGE SCALE GENOMIC DNA]</scope>
    <source>
        <strain evidence="9 10">NIH1004</strain>
    </source>
</reference>
<dbReference type="SUPFAM" id="SSF52151">
    <property type="entry name" value="FabD/lysophospholipase-like"/>
    <property type="match status" value="1"/>
</dbReference>
<proteinExistence type="predicted"/>
<dbReference type="Pfam" id="PF00698">
    <property type="entry name" value="Acyl_transf_1"/>
    <property type="match status" value="1"/>
</dbReference>
<dbReference type="PROSITE" id="PS52004">
    <property type="entry name" value="KS3_2"/>
    <property type="match status" value="1"/>
</dbReference>
<dbReference type="GO" id="GO:0006633">
    <property type="term" value="P:fatty acid biosynthetic process"/>
    <property type="evidence" value="ECO:0007669"/>
    <property type="project" value="InterPro"/>
</dbReference>
<evidence type="ECO:0000256" key="2">
    <source>
        <dbReference type="ARBA" id="ARBA00005179"/>
    </source>
</evidence>
<dbReference type="Gene3D" id="3.40.47.10">
    <property type="match status" value="1"/>
</dbReference>
<dbReference type="InterPro" id="IPR050091">
    <property type="entry name" value="PKS_NRPS_Biosynth_Enz"/>
</dbReference>
<dbReference type="InterPro" id="IPR014031">
    <property type="entry name" value="Ketoacyl_synth_C"/>
</dbReference>
<dbReference type="InterPro" id="IPR014030">
    <property type="entry name" value="Ketoacyl_synth_N"/>
</dbReference>
<feature type="region of interest" description="N-terminal hotdog fold" evidence="6">
    <location>
        <begin position="1268"/>
        <end position="1403"/>
    </location>
</feature>
<evidence type="ECO:0008006" key="11">
    <source>
        <dbReference type="Google" id="ProtNLM"/>
    </source>
</evidence>
<dbReference type="Gene3D" id="3.10.129.110">
    <property type="entry name" value="Polyketide synthase dehydratase"/>
    <property type="match status" value="1"/>
</dbReference>
<dbReference type="InterPro" id="IPR009081">
    <property type="entry name" value="PP-bd_ACP"/>
</dbReference>
<comment type="caution">
    <text evidence="6">Lacks conserved residue(s) required for the propagation of feature annotation.</text>
</comment>
<dbReference type="InterPro" id="IPR016036">
    <property type="entry name" value="Malonyl_transacylase_ACP-bd"/>
</dbReference>
<dbReference type="GO" id="GO:0004315">
    <property type="term" value="F:3-oxoacyl-[acyl-carrier-protein] synthase activity"/>
    <property type="evidence" value="ECO:0007669"/>
    <property type="project" value="InterPro"/>
</dbReference>
<sequence length="1688" mass="185549">MEVKFRNLSLFLEESLKAIHTEARRLSTSPDHRLPRFNSILALAASEPSSCLTLSMAVQRALTLVSQIGTYISYYETHSNEFEFGSNTENTILSGYGMGMLAAAAIAGAKSVAYLASVGAEYVKVAFRLGIVTQGQIRAFGAGEYERHLGVQTWVCSAVDGTSAEDVQRELDMCKSELEGSGIHVSALEDDTLCVIGPPLLLQETISRSDTLRSLKLSPAAASSIAPFYHETHEGSLQDFVTGDLAYDLCGSSSSITLLSFQTGKKLQLHWVDVLNEITSGMIECNTSVDFLRQSIRSLLVEWEATDCSVILFGDSALSDQLLLGFQAECRILRLHRIDLTDSGHPGFHQEASRSPQSAKLAIVGMGCRFPGGANNLALFWDLLQAGRDVHTTIPPDRFDLKTHYDPTGQVENASPTQFGNFIDTPGFFDAAFFNMSPREHRLALVTAYEALEMAGYVNGRTPASDGKRVAVFYGQAGDDWRELNASQKIGPYAVSGGERSFANGRISYFFNFAGPSYNIDAACSSSLAAVHMACEALRSGKVDTVVAGGLSILTHPDKFAGLGKSGFLSSSGQCKVWDKDADGYCRADGIGSIVIKRLEDAVDDNDRILATILSTATNHCANAISITHPHVGAQKDLYTELMLDVGINPLDVGYVELHGTGTQAGDPVEAESVKAIFAPVGCRPAHQRLYLGSVKCNIGHSEAAAGIASLIKVILMYQHHRIPPHVGIRCEANPALPQDLETCNVGVCLQETLWSKVDGEKRYAVVNNFGAHAGNSAVLLEDAPEMARVGEDPRQVYVVAISAKSRASLSGNIQALVEYMERHPDVLLGDLSYTTCARRTHYKFRIAAAVTSYQELQISLKLHLGKVDKVKQIRTEPPGVVFAFTGQSESYVGISAQLFDKFPFYRTQILQLSSVVQSFGFPSIIPVVTGAIDCQLPDHRSIIQAQLAIFVIELALARLWRHLGVKPIAVVGHSLGEYAALVVAGVLSAGDAIWLVGKRAECLLDTCEVGSFQMLAIQATYPEIQKICDGENYDISCLNGKRSMVISAARETIQIICARLQREGIRFKVLDIPFAFHSRQMERALPEFRKISRSIEFHPPAITVLSPLLGECILAGCSVTPGYLLRALREPVDFISSISAGRRLGVVTPNTIWIDIGPHPICGEHIRRDNPDVTTVSSLYRGEDDFVVMAKSMAKIHCTGVRVRWDEYFRPYEKAHFLLHLPSYRWDEKNYWIPYESTWTLDKARSGNAASESLLTTSRGLQTSLIHRISLEEIHGSRGRVHAISNMAYPDFRHALLAHKVNGCGVTAAGIWSDMCWNIGKYLYRRMIPGDHEVPMNVTKLEVLEAQVAYNNPSTTQLLQIEAVLDTMTMNMGVQFYNVSEQGSRSERYFASATVAFESLASWRAEWREVSSVIKKRIESLTKKGENGEANLLTGALVYSLMKRGFVDIGERDRGIQSFIFDGYEACAAIQLDSYRHGVWHTPPHWVESLTQVASIIMNISEASDVENYYYVSPYYESFRLAEQPIPGAKYTSYTSISPMQTDGNYEGDVYILRESEIIGMVRGIRFRRVPRFLKSELFVAPDISSTLPCAEPQQSHVSSSSKPDATDTVAKWALPFLTLVSEETGQGIGELKDELTLVELGIDSLMALIICAKSRSILNLEIPQGLFLSCDTFGELKKCVAKQWSA</sequence>
<comment type="caution">
    <text evidence="9">The sequence shown here is derived from an EMBL/GenBank/DDBJ whole genome shotgun (WGS) entry which is preliminary data.</text>
</comment>
<evidence type="ECO:0000259" key="7">
    <source>
        <dbReference type="PROSITE" id="PS52004"/>
    </source>
</evidence>
<dbReference type="GO" id="GO:0004312">
    <property type="term" value="F:fatty acid synthase activity"/>
    <property type="evidence" value="ECO:0007669"/>
    <property type="project" value="TreeGrafter"/>
</dbReference>
<dbReference type="Pfam" id="PF02801">
    <property type="entry name" value="Ketoacyl-synt_C"/>
    <property type="match status" value="1"/>
</dbReference>
<comment type="cofactor">
    <cofactor evidence="1">
        <name>pantetheine 4'-phosphate</name>
        <dbReference type="ChEBI" id="CHEBI:47942"/>
    </cofactor>
</comment>
<evidence type="ECO:0000313" key="10">
    <source>
        <dbReference type="Proteomes" id="UP000308092"/>
    </source>
</evidence>
<keyword evidence="3" id="KW-0596">Phosphopantetheine</keyword>
<dbReference type="InterPro" id="IPR016039">
    <property type="entry name" value="Thiolase-like"/>
</dbReference>
<gene>
    <name evidence="9" type="ORF">EYZ11_009880</name>
</gene>
<dbReference type="InterPro" id="IPR016035">
    <property type="entry name" value="Acyl_Trfase/lysoPLipase"/>
</dbReference>
<dbReference type="PROSITE" id="PS00606">
    <property type="entry name" value="KS3_1"/>
    <property type="match status" value="1"/>
</dbReference>
<dbReference type="Proteomes" id="UP000308092">
    <property type="component" value="Unassembled WGS sequence"/>
</dbReference>
<dbReference type="Pfam" id="PF00109">
    <property type="entry name" value="ketoacyl-synt"/>
    <property type="match status" value="1"/>
</dbReference>
<dbReference type="PANTHER" id="PTHR43775">
    <property type="entry name" value="FATTY ACID SYNTHASE"/>
    <property type="match status" value="1"/>
</dbReference>
<evidence type="ECO:0000256" key="4">
    <source>
        <dbReference type="ARBA" id="ARBA00022553"/>
    </source>
</evidence>
<evidence type="ECO:0000313" key="9">
    <source>
        <dbReference type="EMBL" id="THC90655.1"/>
    </source>
</evidence>
<protein>
    <recommendedName>
        <fullName evidence="11">Type I Polyketide synthases (Type I PKS)</fullName>
    </recommendedName>
</protein>
<dbReference type="InterPro" id="IPR042104">
    <property type="entry name" value="PKS_dehydratase_sf"/>
</dbReference>
<dbReference type="InterPro" id="IPR049900">
    <property type="entry name" value="PKS_mFAS_DH"/>
</dbReference>
<dbReference type="SUPFAM" id="SSF55048">
    <property type="entry name" value="Probable ACP-binding domain of malonyl-CoA ACP transacylase"/>
    <property type="match status" value="1"/>
</dbReference>
<organism evidence="9 10">
    <name type="scientific">Aspergillus tanneri</name>
    <dbReference type="NCBI Taxonomy" id="1220188"/>
    <lineage>
        <taxon>Eukaryota</taxon>
        <taxon>Fungi</taxon>
        <taxon>Dikarya</taxon>
        <taxon>Ascomycota</taxon>
        <taxon>Pezizomycotina</taxon>
        <taxon>Eurotiomycetes</taxon>
        <taxon>Eurotiomycetidae</taxon>
        <taxon>Eurotiales</taxon>
        <taxon>Aspergillaceae</taxon>
        <taxon>Aspergillus</taxon>
        <taxon>Aspergillus subgen. Circumdati</taxon>
    </lineage>
</organism>
<dbReference type="InterPro" id="IPR018201">
    <property type="entry name" value="Ketoacyl_synth_AS"/>
</dbReference>
<dbReference type="Pfam" id="PF16073">
    <property type="entry name" value="SAT"/>
    <property type="match status" value="1"/>
</dbReference>
<dbReference type="SMART" id="SM00827">
    <property type="entry name" value="PKS_AT"/>
    <property type="match status" value="1"/>
</dbReference>
<dbReference type="SMART" id="SM00825">
    <property type="entry name" value="PKS_KS"/>
    <property type="match status" value="1"/>
</dbReference>
<dbReference type="InterPro" id="IPR001227">
    <property type="entry name" value="Ac_transferase_dom_sf"/>
</dbReference>
<dbReference type="Gene3D" id="1.10.1200.10">
    <property type="entry name" value="ACP-like"/>
    <property type="match status" value="1"/>
</dbReference>
<evidence type="ECO:0000256" key="6">
    <source>
        <dbReference type="PROSITE-ProRule" id="PRU01363"/>
    </source>
</evidence>
<dbReference type="InterPro" id="IPR030918">
    <property type="entry name" value="PT_fungal_PKS"/>
</dbReference>
<dbReference type="VEuPathDB" id="FungiDB:EYZ11_009880"/>
<evidence type="ECO:0000256" key="1">
    <source>
        <dbReference type="ARBA" id="ARBA00001957"/>
    </source>
</evidence>
<dbReference type="Pfam" id="PF22621">
    <property type="entry name" value="CurL-like_PKS_C"/>
    <property type="match status" value="1"/>
</dbReference>
<evidence type="ECO:0000256" key="3">
    <source>
        <dbReference type="ARBA" id="ARBA00022450"/>
    </source>
</evidence>
<dbReference type="PANTHER" id="PTHR43775:SF24">
    <property type="entry name" value="NON-REDUCING POLYKETIDE SYNTHASE APTA-RELATED"/>
    <property type="match status" value="1"/>
</dbReference>
<name>A0A4S3J709_9EURO</name>
<evidence type="ECO:0000256" key="5">
    <source>
        <dbReference type="ARBA" id="ARBA00022679"/>
    </source>
</evidence>